<comment type="subcellular location">
    <subcellularLocation>
        <location evidence="1">Secreted</location>
    </subcellularLocation>
</comment>
<dbReference type="SUPFAM" id="SSF53474">
    <property type="entry name" value="alpha/beta-Hydrolases"/>
    <property type="match status" value="1"/>
</dbReference>
<sequence length="210" mass="23051">GEPRGVALGNRKAWITLPKNYVRGAPAPLIVALHESNMTALEFARVSLLSDGRYNEDAVVLYPEAVDLVWITDPQVKHPAKDREFIGKLLDLATSSLCIDTDRIYAAGLGSGAGLADTLACLPEFASRIAAFALVNSATYHGPLNKAAIKDEFTMQWTTCKPERVPMRLLEIHGANNTVYDFFAKGRAKNHGRKSVVEWIVDWAVRNECG</sequence>
<evidence type="ECO:0000313" key="11">
    <source>
        <dbReference type="Proteomes" id="UP000799640"/>
    </source>
</evidence>
<dbReference type="PANTHER" id="PTHR38050:SF2">
    <property type="entry name" value="FERULOYL ESTERASE C-RELATED"/>
    <property type="match status" value="1"/>
</dbReference>
<dbReference type="EMBL" id="ML996688">
    <property type="protein sequence ID" value="KAF2404231.1"/>
    <property type="molecule type" value="Genomic_DNA"/>
</dbReference>
<dbReference type="EC" id="3.1.1.73" evidence="2"/>
<feature type="non-terminal residue" evidence="10">
    <location>
        <position position="1"/>
    </location>
</feature>
<proteinExistence type="predicted"/>
<dbReference type="GO" id="GO:0045493">
    <property type="term" value="P:xylan catabolic process"/>
    <property type="evidence" value="ECO:0007669"/>
    <property type="project" value="UniProtKB-KW"/>
</dbReference>
<evidence type="ECO:0000256" key="5">
    <source>
        <dbReference type="ARBA" id="ARBA00022729"/>
    </source>
</evidence>
<keyword evidence="5" id="KW-0732">Signal</keyword>
<evidence type="ECO:0000256" key="8">
    <source>
        <dbReference type="ARBA" id="ARBA00023326"/>
    </source>
</evidence>
<keyword evidence="6" id="KW-0378">Hydrolase</keyword>
<keyword evidence="4" id="KW-0858">Xylan degradation</keyword>
<evidence type="ECO:0000256" key="9">
    <source>
        <dbReference type="ARBA" id="ARBA00034075"/>
    </source>
</evidence>
<evidence type="ECO:0000256" key="4">
    <source>
        <dbReference type="ARBA" id="ARBA00022651"/>
    </source>
</evidence>
<dbReference type="PANTHER" id="PTHR38050">
    <property type="match status" value="1"/>
</dbReference>
<dbReference type="Gene3D" id="3.40.50.1820">
    <property type="entry name" value="alpha/beta hydrolase"/>
    <property type="match status" value="1"/>
</dbReference>
<protein>
    <recommendedName>
        <fullName evidence="2">feruloyl esterase</fullName>
        <ecNumber evidence="2">3.1.1.73</ecNumber>
    </recommendedName>
</protein>
<keyword evidence="3" id="KW-0964">Secreted</keyword>
<accession>A0A6G1I7R3</accession>
<keyword evidence="7" id="KW-0119">Carbohydrate metabolism</keyword>
<evidence type="ECO:0000313" key="10">
    <source>
        <dbReference type="EMBL" id="KAF2404231.1"/>
    </source>
</evidence>
<dbReference type="OrthoDB" id="424610at2759"/>
<dbReference type="AlphaFoldDB" id="A0A6G1I7R3"/>
<dbReference type="GO" id="GO:0030600">
    <property type="term" value="F:feruloyl esterase activity"/>
    <property type="evidence" value="ECO:0007669"/>
    <property type="project" value="UniProtKB-EC"/>
</dbReference>
<keyword evidence="11" id="KW-1185">Reference proteome</keyword>
<gene>
    <name evidence="10" type="ORF">EJ06DRAFT_453371</name>
</gene>
<reference evidence="10" key="1">
    <citation type="journal article" date="2020" name="Stud. Mycol.">
        <title>101 Dothideomycetes genomes: a test case for predicting lifestyles and emergence of pathogens.</title>
        <authorList>
            <person name="Haridas S."/>
            <person name="Albert R."/>
            <person name="Binder M."/>
            <person name="Bloem J."/>
            <person name="Labutti K."/>
            <person name="Salamov A."/>
            <person name="Andreopoulos B."/>
            <person name="Baker S."/>
            <person name="Barry K."/>
            <person name="Bills G."/>
            <person name="Bluhm B."/>
            <person name="Cannon C."/>
            <person name="Castanera R."/>
            <person name="Culley D."/>
            <person name="Daum C."/>
            <person name="Ezra D."/>
            <person name="Gonzalez J."/>
            <person name="Henrissat B."/>
            <person name="Kuo A."/>
            <person name="Liang C."/>
            <person name="Lipzen A."/>
            <person name="Lutzoni F."/>
            <person name="Magnuson J."/>
            <person name="Mondo S."/>
            <person name="Nolan M."/>
            <person name="Ohm R."/>
            <person name="Pangilinan J."/>
            <person name="Park H.-J."/>
            <person name="Ramirez L."/>
            <person name="Alfaro M."/>
            <person name="Sun H."/>
            <person name="Tritt A."/>
            <person name="Yoshinaga Y."/>
            <person name="Zwiers L.-H."/>
            <person name="Turgeon B."/>
            <person name="Goodwin S."/>
            <person name="Spatafora J."/>
            <person name="Crous P."/>
            <person name="Grigoriev I."/>
        </authorList>
    </citation>
    <scope>NUCLEOTIDE SEQUENCE</scope>
    <source>
        <strain evidence="10">CBS 262.69</strain>
    </source>
</reference>
<organism evidence="10 11">
    <name type="scientific">Trichodelitschia bisporula</name>
    <dbReference type="NCBI Taxonomy" id="703511"/>
    <lineage>
        <taxon>Eukaryota</taxon>
        <taxon>Fungi</taxon>
        <taxon>Dikarya</taxon>
        <taxon>Ascomycota</taxon>
        <taxon>Pezizomycotina</taxon>
        <taxon>Dothideomycetes</taxon>
        <taxon>Dothideomycetes incertae sedis</taxon>
        <taxon>Phaeotrichales</taxon>
        <taxon>Phaeotrichaceae</taxon>
        <taxon>Trichodelitschia</taxon>
    </lineage>
</organism>
<evidence type="ECO:0000256" key="3">
    <source>
        <dbReference type="ARBA" id="ARBA00022525"/>
    </source>
</evidence>
<name>A0A6G1I7R3_9PEZI</name>
<evidence type="ECO:0000256" key="1">
    <source>
        <dbReference type="ARBA" id="ARBA00004613"/>
    </source>
</evidence>
<evidence type="ECO:0000256" key="6">
    <source>
        <dbReference type="ARBA" id="ARBA00022801"/>
    </source>
</evidence>
<evidence type="ECO:0000256" key="2">
    <source>
        <dbReference type="ARBA" id="ARBA00013091"/>
    </source>
</evidence>
<feature type="non-terminal residue" evidence="10">
    <location>
        <position position="210"/>
    </location>
</feature>
<dbReference type="GO" id="GO:0005576">
    <property type="term" value="C:extracellular region"/>
    <property type="evidence" value="ECO:0007669"/>
    <property type="project" value="UniProtKB-SubCell"/>
</dbReference>
<evidence type="ECO:0000256" key="7">
    <source>
        <dbReference type="ARBA" id="ARBA00023277"/>
    </source>
</evidence>
<keyword evidence="8" id="KW-0624">Polysaccharide degradation</keyword>
<dbReference type="InterPro" id="IPR043595">
    <property type="entry name" value="FaeB/C/D"/>
</dbReference>
<dbReference type="InterPro" id="IPR029058">
    <property type="entry name" value="AB_hydrolase_fold"/>
</dbReference>
<comment type="catalytic activity">
    <reaction evidence="9">
        <text>feruloyl-polysaccharide + H2O = ferulate + polysaccharide.</text>
        <dbReference type="EC" id="3.1.1.73"/>
    </reaction>
</comment>
<dbReference type="Proteomes" id="UP000799640">
    <property type="component" value="Unassembled WGS sequence"/>
</dbReference>